<evidence type="ECO:0000256" key="11">
    <source>
        <dbReference type="ARBA" id="ARBA00022989"/>
    </source>
</evidence>
<evidence type="ECO:0000313" key="18">
    <source>
        <dbReference type="Proteomes" id="UP001157114"/>
    </source>
</evidence>
<dbReference type="Pfam" id="PF02518">
    <property type="entry name" value="HATPase_c"/>
    <property type="match status" value="1"/>
</dbReference>
<evidence type="ECO:0000256" key="12">
    <source>
        <dbReference type="ARBA" id="ARBA00023012"/>
    </source>
</evidence>
<comment type="catalytic activity">
    <reaction evidence="1">
        <text>ATP + protein L-histidine = ADP + protein N-phospho-L-histidine.</text>
        <dbReference type="EC" id="2.7.13.3"/>
    </reaction>
</comment>
<dbReference type="EMBL" id="BSSQ01000009">
    <property type="protein sequence ID" value="GLX67820.1"/>
    <property type="molecule type" value="Genomic_DNA"/>
</dbReference>
<dbReference type="Pfam" id="PF06580">
    <property type="entry name" value="His_kinase"/>
    <property type="match status" value="1"/>
</dbReference>
<dbReference type="PROSITE" id="PS50885">
    <property type="entry name" value="HAMP"/>
    <property type="match status" value="1"/>
</dbReference>
<evidence type="ECO:0000256" key="9">
    <source>
        <dbReference type="ARBA" id="ARBA00022777"/>
    </source>
</evidence>
<evidence type="ECO:0000256" key="14">
    <source>
        <dbReference type="SAM" id="Phobius"/>
    </source>
</evidence>
<evidence type="ECO:0000256" key="6">
    <source>
        <dbReference type="ARBA" id="ARBA00022679"/>
    </source>
</evidence>
<dbReference type="SMART" id="SM00387">
    <property type="entry name" value="HATPase_c"/>
    <property type="match status" value="1"/>
</dbReference>
<dbReference type="InterPro" id="IPR003594">
    <property type="entry name" value="HATPase_dom"/>
</dbReference>
<evidence type="ECO:0000256" key="2">
    <source>
        <dbReference type="ARBA" id="ARBA00004651"/>
    </source>
</evidence>
<dbReference type="GO" id="GO:0016301">
    <property type="term" value="F:kinase activity"/>
    <property type="evidence" value="ECO:0007669"/>
    <property type="project" value="UniProtKB-KW"/>
</dbReference>
<keyword evidence="5" id="KW-0597">Phosphoprotein</keyword>
<comment type="caution">
    <text evidence="17">The sequence shown here is derived from an EMBL/GenBank/DDBJ whole genome shotgun (WGS) entry which is preliminary data.</text>
</comment>
<evidence type="ECO:0000259" key="15">
    <source>
        <dbReference type="PROSITE" id="PS50109"/>
    </source>
</evidence>
<dbReference type="CDD" id="cd06225">
    <property type="entry name" value="HAMP"/>
    <property type="match status" value="1"/>
</dbReference>
<keyword evidence="11 14" id="KW-1133">Transmembrane helix</keyword>
<feature type="domain" description="Histidine kinase" evidence="15">
    <location>
        <begin position="362"/>
        <end position="594"/>
    </location>
</feature>
<evidence type="ECO:0000256" key="1">
    <source>
        <dbReference type="ARBA" id="ARBA00000085"/>
    </source>
</evidence>
<dbReference type="SMART" id="SM00304">
    <property type="entry name" value="HAMP"/>
    <property type="match status" value="1"/>
</dbReference>
<keyword evidence="12" id="KW-0902">Two-component regulatory system</keyword>
<dbReference type="InterPro" id="IPR005467">
    <property type="entry name" value="His_kinase_dom"/>
</dbReference>
<comment type="subcellular location">
    <subcellularLocation>
        <location evidence="2">Cell membrane</location>
        <topology evidence="2">Multi-pass membrane protein</topology>
    </subcellularLocation>
</comment>
<keyword evidence="10" id="KW-0067">ATP-binding</keyword>
<feature type="transmembrane region" description="Helical" evidence="14">
    <location>
        <begin position="307"/>
        <end position="329"/>
    </location>
</feature>
<reference evidence="17 18" key="1">
    <citation type="submission" date="2023-03" db="EMBL/GenBank/DDBJ databases">
        <title>Draft genome sequence of the bacteria which degrade cell wall of Tricholomamatutake.</title>
        <authorList>
            <person name="Konishi Y."/>
            <person name="Fukuta Y."/>
            <person name="Shirasaka N."/>
        </authorList>
    </citation>
    <scope>NUCLEOTIDE SEQUENCE [LARGE SCALE GENOMIC DNA]</scope>
    <source>
        <strain evidence="18">mu1</strain>
    </source>
</reference>
<dbReference type="Gene3D" id="1.10.287.130">
    <property type="match status" value="1"/>
</dbReference>
<dbReference type="RefSeq" id="WP_284238576.1">
    <property type="nucleotide sequence ID" value="NZ_BSSQ01000009.1"/>
</dbReference>
<organism evidence="17 18">
    <name type="scientific">Paenibacillus glycanilyticus</name>
    <dbReference type="NCBI Taxonomy" id="126569"/>
    <lineage>
        <taxon>Bacteria</taxon>
        <taxon>Bacillati</taxon>
        <taxon>Bacillota</taxon>
        <taxon>Bacilli</taxon>
        <taxon>Bacillales</taxon>
        <taxon>Paenibacillaceae</taxon>
        <taxon>Paenibacillus</taxon>
    </lineage>
</organism>
<keyword evidence="7 14" id="KW-0812">Transmembrane</keyword>
<keyword evidence="18" id="KW-1185">Reference proteome</keyword>
<dbReference type="Gene3D" id="3.30.565.10">
    <property type="entry name" value="Histidine kinase-like ATPase, C-terminal domain"/>
    <property type="match status" value="1"/>
</dbReference>
<evidence type="ECO:0000256" key="10">
    <source>
        <dbReference type="ARBA" id="ARBA00022840"/>
    </source>
</evidence>
<dbReference type="PROSITE" id="PS50109">
    <property type="entry name" value="HIS_KIN"/>
    <property type="match status" value="1"/>
</dbReference>
<dbReference type="Pfam" id="PF02743">
    <property type="entry name" value="dCache_1"/>
    <property type="match status" value="1"/>
</dbReference>
<feature type="transmembrane region" description="Helical" evidence="14">
    <location>
        <begin position="21"/>
        <end position="39"/>
    </location>
</feature>
<dbReference type="PANTHER" id="PTHR34220:SF7">
    <property type="entry name" value="SENSOR HISTIDINE KINASE YPDA"/>
    <property type="match status" value="1"/>
</dbReference>
<dbReference type="PANTHER" id="PTHR34220">
    <property type="entry name" value="SENSOR HISTIDINE KINASE YPDA"/>
    <property type="match status" value="1"/>
</dbReference>
<evidence type="ECO:0000256" key="8">
    <source>
        <dbReference type="ARBA" id="ARBA00022741"/>
    </source>
</evidence>
<dbReference type="InterPro" id="IPR010559">
    <property type="entry name" value="Sig_transdc_His_kin_internal"/>
</dbReference>
<dbReference type="InterPro" id="IPR033479">
    <property type="entry name" value="dCache_1"/>
</dbReference>
<evidence type="ECO:0000256" key="13">
    <source>
        <dbReference type="ARBA" id="ARBA00023136"/>
    </source>
</evidence>
<dbReference type="Pfam" id="PF00672">
    <property type="entry name" value="HAMP"/>
    <property type="match status" value="1"/>
</dbReference>
<evidence type="ECO:0000313" key="17">
    <source>
        <dbReference type="EMBL" id="GLX67820.1"/>
    </source>
</evidence>
<feature type="domain" description="HAMP" evidence="16">
    <location>
        <begin position="327"/>
        <end position="379"/>
    </location>
</feature>
<dbReference type="InterPro" id="IPR036890">
    <property type="entry name" value="HATPase_C_sf"/>
</dbReference>
<dbReference type="EC" id="2.7.13.3" evidence="3"/>
<dbReference type="InterPro" id="IPR050640">
    <property type="entry name" value="Bact_2-comp_sensor_kinase"/>
</dbReference>
<keyword evidence="6" id="KW-0808">Transferase</keyword>
<dbReference type="Proteomes" id="UP001157114">
    <property type="component" value="Unassembled WGS sequence"/>
</dbReference>
<evidence type="ECO:0000259" key="16">
    <source>
        <dbReference type="PROSITE" id="PS50885"/>
    </source>
</evidence>
<keyword evidence="8" id="KW-0547">Nucleotide-binding</keyword>
<keyword evidence="13 14" id="KW-0472">Membrane</keyword>
<dbReference type="SUPFAM" id="SSF158472">
    <property type="entry name" value="HAMP domain-like"/>
    <property type="match status" value="1"/>
</dbReference>
<name>A0ABQ6GC42_9BACL</name>
<proteinExistence type="predicted"/>
<keyword evidence="9 17" id="KW-0418">Kinase</keyword>
<evidence type="ECO:0000256" key="3">
    <source>
        <dbReference type="ARBA" id="ARBA00012438"/>
    </source>
</evidence>
<evidence type="ECO:0000256" key="4">
    <source>
        <dbReference type="ARBA" id="ARBA00022475"/>
    </source>
</evidence>
<keyword evidence="4" id="KW-1003">Cell membrane</keyword>
<dbReference type="Gene3D" id="3.30.450.20">
    <property type="entry name" value="PAS domain"/>
    <property type="match status" value="1"/>
</dbReference>
<protein>
    <recommendedName>
        <fullName evidence="3">histidine kinase</fullName>
        <ecNumber evidence="3">2.7.13.3</ecNumber>
    </recommendedName>
</protein>
<sequence>MRRGIKRPFFFSIRYKLFATYVLVIMIPFLLLLVIHISMTQQENKEAAVYASRKMLDETKAYLEYKSEAITEVLNFIAFNELVQTAVNADSKPYEDIDVWHMASLQLSRLINQFRYNDDIDSIQIYMRQGLAGATENTDFLDMKKAEAEPWYTRFASAKAFVAWLPSDEVDPNADSRELTVLRKIPNEHDIQRFDGIVRARIKPAAMDSVLNHAILTPHAAAFLFNDEGELLGKSDRFTYSDELVQEVSALYRDSDEVDNYYNNHYPINGSRHLLGVQAIPHTDMKVALVVPYADILQSSVKARNRIVSIFLIIVPFMLPFSFFVAATATKRIRRLIIHVRKVKHGHFQLAPLPAEDDEIGELTHNFNTMVQNISGLIEEKSSLGREVKNKELKALQAQINPHFLYNTLDLINAMAIESGADDIRRVVDELAVFYKLSLSNGNEYVTLESELKHIEAYVRIQNMRFGDSVRLEFEVPRDLYNCRLPKILLQPLVENAILHGIMEKDSEEGEIRICAWTDKGDLVIEVTDDGVGMSEERLSAMLNAPSEVNGRGGYGVRNIEERLQLSYGLQYGLKFDSAEGEGTRVLLRLPERRPEEWGRAQ</sequence>
<evidence type="ECO:0000256" key="7">
    <source>
        <dbReference type="ARBA" id="ARBA00022692"/>
    </source>
</evidence>
<dbReference type="SUPFAM" id="SSF55874">
    <property type="entry name" value="ATPase domain of HSP90 chaperone/DNA topoisomerase II/histidine kinase"/>
    <property type="match status" value="1"/>
</dbReference>
<accession>A0ABQ6GC42</accession>
<gene>
    <name evidence="17" type="ORF">MU1_21650</name>
</gene>
<evidence type="ECO:0000256" key="5">
    <source>
        <dbReference type="ARBA" id="ARBA00022553"/>
    </source>
</evidence>
<dbReference type="InterPro" id="IPR003660">
    <property type="entry name" value="HAMP_dom"/>
</dbReference>